<proteinExistence type="predicted"/>
<dbReference type="KEGG" id="ipo:Ilyop_0383"/>
<dbReference type="Gene3D" id="3.90.320.10">
    <property type="match status" value="1"/>
</dbReference>
<dbReference type="NCBIfam" id="TIGR04256">
    <property type="entry name" value="GxxExxY"/>
    <property type="match status" value="1"/>
</dbReference>
<dbReference type="OrthoDB" id="1119698at2"/>
<dbReference type="Proteomes" id="UP000006875">
    <property type="component" value="Chromosome"/>
</dbReference>
<dbReference type="InterPro" id="IPR011604">
    <property type="entry name" value="PDDEXK-like_dom_sf"/>
</dbReference>
<sequence>MELNELTQKIIGCAIEVHKTLGPGMLESTYEECLKFELEKKGIKVEQQKELPLIYKGLLIENAYKLDLIIEDKIILELKSVEKIKGVHKAQLLTYLKLSNKELGLLINFNVDLLKDGITRLKNRGK</sequence>
<evidence type="ECO:0008006" key="3">
    <source>
        <dbReference type="Google" id="ProtNLM"/>
    </source>
</evidence>
<protein>
    <recommendedName>
        <fullName evidence="3">GxxExxY protein</fullName>
    </recommendedName>
</protein>
<dbReference type="Pfam" id="PF13366">
    <property type="entry name" value="PDDEXK_3"/>
    <property type="match status" value="1"/>
</dbReference>
<reference evidence="1 2" key="1">
    <citation type="journal article" date="2010" name="Stand. Genomic Sci.">
        <title>Complete genome sequence of Ilyobacter polytropus type strain (CuHbu1).</title>
        <authorList>
            <person name="Sikorski J."/>
            <person name="Chertkov O."/>
            <person name="Lapidus A."/>
            <person name="Nolan M."/>
            <person name="Lucas S."/>
            <person name="Del Rio T.G."/>
            <person name="Tice H."/>
            <person name="Cheng J.F."/>
            <person name="Tapia R."/>
            <person name="Han C."/>
            <person name="Goodwin L."/>
            <person name="Pitluck S."/>
            <person name="Liolios K."/>
            <person name="Ivanova N."/>
            <person name="Mavromatis K."/>
            <person name="Mikhailova N."/>
            <person name="Pati A."/>
            <person name="Chen A."/>
            <person name="Palaniappan K."/>
            <person name="Land M."/>
            <person name="Hauser L."/>
            <person name="Chang Y.J."/>
            <person name="Jeffries C.D."/>
            <person name="Brambilla E."/>
            <person name="Yasawong M."/>
            <person name="Rohde M."/>
            <person name="Pukall R."/>
            <person name="Spring S."/>
            <person name="Goker M."/>
            <person name="Woyke T."/>
            <person name="Bristow J."/>
            <person name="Eisen J.A."/>
            <person name="Markowitz V."/>
            <person name="Hugenholtz P."/>
            <person name="Kyrpides N.C."/>
            <person name="Klenk H.P."/>
        </authorList>
    </citation>
    <scope>NUCLEOTIDE SEQUENCE [LARGE SCALE GENOMIC DNA]</scope>
    <source>
        <strain evidence="2">ATCC 51220 / DSM 2926 / LMG 16218 / CuHBu1</strain>
    </source>
</reference>
<name>E3HB22_ILYPC</name>
<dbReference type="HOGENOM" id="CLU_134960_1_0_0"/>
<accession>E3HB22</accession>
<evidence type="ECO:0000313" key="2">
    <source>
        <dbReference type="Proteomes" id="UP000006875"/>
    </source>
</evidence>
<dbReference type="InterPro" id="IPR026350">
    <property type="entry name" value="GxxExxY"/>
</dbReference>
<organism evidence="1 2">
    <name type="scientific">Ilyobacter polytropus (strain ATCC 51220 / DSM 2926 / LMG 16218 / CuHBu1)</name>
    <dbReference type="NCBI Taxonomy" id="572544"/>
    <lineage>
        <taxon>Bacteria</taxon>
        <taxon>Fusobacteriati</taxon>
        <taxon>Fusobacteriota</taxon>
        <taxon>Fusobacteriia</taxon>
        <taxon>Fusobacteriales</taxon>
        <taxon>Fusobacteriaceae</taxon>
        <taxon>Ilyobacter</taxon>
    </lineage>
</organism>
<dbReference type="AlphaFoldDB" id="E3HB22"/>
<dbReference type="STRING" id="572544.Ilyop_0383"/>
<gene>
    <name evidence="1" type="ordered locus">Ilyop_0383</name>
</gene>
<keyword evidence="2" id="KW-1185">Reference proteome</keyword>
<dbReference type="EMBL" id="CP002281">
    <property type="protein sequence ID" value="ADO82171.1"/>
    <property type="molecule type" value="Genomic_DNA"/>
</dbReference>
<dbReference type="eggNOG" id="COG0614">
    <property type="taxonomic scope" value="Bacteria"/>
</dbReference>
<dbReference type="RefSeq" id="WP_013386841.1">
    <property type="nucleotide sequence ID" value="NC_014632.1"/>
</dbReference>
<evidence type="ECO:0000313" key="1">
    <source>
        <dbReference type="EMBL" id="ADO82171.1"/>
    </source>
</evidence>